<dbReference type="AlphaFoldDB" id="A0A1M7A946"/>
<evidence type="ECO:0000313" key="1">
    <source>
        <dbReference type="EMBL" id="SHL39220.1"/>
    </source>
</evidence>
<dbReference type="Proteomes" id="UP000184206">
    <property type="component" value="Unassembled WGS sequence"/>
</dbReference>
<evidence type="ECO:0000313" key="2">
    <source>
        <dbReference type="Proteomes" id="UP000184206"/>
    </source>
</evidence>
<evidence type="ECO:0008006" key="3">
    <source>
        <dbReference type="Google" id="ProtNLM"/>
    </source>
</evidence>
<dbReference type="RefSeq" id="WP_072707235.1">
    <property type="nucleotide sequence ID" value="NZ_FRCF01000002.1"/>
</dbReference>
<reference evidence="1 2" key="1">
    <citation type="submission" date="2016-11" db="EMBL/GenBank/DDBJ databases">
        <authorList>
            <person name="Jaros S."/>
            <person name="Januszkiewicz K."/>
            <person name="Wedrychowicz H."/>
        </authorList>
    </citation>
    <scope>NUCLEOTIDE SEQUENCE [LARGE SCALE GENOMIC DNA]</scope>
    <source>
        <strain evidence="1 2">DSM 16010</strain>
    </source>
</reference>
<dbReference type="STRING" id="1123231.SAMN02745189_00067"/>
<gene>
    <name evidence="1" type="ORF">SAMN02745189_00067</name>
</gene>
<name>A0A1M7A946_9BACL</name>
<organism evidence="1 2">
    <name type="scientific">Lacicoccus alkaliphilus DSM 16010</name>
    <dbReference type="NCBI Taxonomy" id="1123231"/>
    <lineage>
        <taxon>Bacteria</taxon>
        <taxon>Bacillati</taxon>
        <taxon>Bacillota</taxon>
        <taxon>Bacilli</taxon>
        <taxon>Bacillales</taxon>
        <taxon>Salinicoccaceae</taxon>
        <taxon>Lacicoccus</taxon>
    </lineage>
</organism>
<dbReference type="Gene3D" id="3.30.70.100">
    <property type="match status" value="1"/>
</dbReference>
<dbReference type="EMBL" id="FRCF01000002">
    <property type="protein sequence ID" value="SHL39220.1"/>
    <property type="molecule type" value="Genomic_DNA"/>
</dbReference>
<accession>A0A1M7A946</accession>
<keyword evidence="2" id="KW-1185">Reference proteome</keyword>
<dbReference type="OrthoDB" id="2352283at2"/>
<proteinExistence type="predicted"/>
<protein>
    <recommendedName>
        <fullName evidence="3">Signal transduction protein TRAP</fullName>
    </recommendedName>
</protein>
<sequence length="181" mass="20593">MRLHITTGTLGYMASMKEKDPRLMMNARDHEALLYGEDEERSVFASGYDYELLHSQGPLSEENTVYVQYIPVSGSGNASILGHLSDLNQKLQDVKGLLAYRIGHSDDRDTFIIFTQWPGKSTISDFKSSAVFDDYLSTEVLKKFRDAGAMFHSYSASKIYLPAEENEEKLEELPEEEKEDY</sequence>